<evidence type="ECO:0000256" key="1">
    <source>
        <dbReference type="ARBA" id="ARBA00022723"/>
    </source>
</evidence>
<proteinExistence type="inferred from homology"/>
<dbReference type="GO" id="GO:0008270">
    <property type="term" value="F:zinc ion binding"/>
    <property type="evidence" value="ECO:0007669"/>
    <property type="project" value="UniProtKB-KW"/>
</dbReference>
<comment type="caution">
    <text evidence="6">The sequence shown here is derived from an EMBL/GenBank/DDBJ whole genome shotgun (WGS) entry which is preliminary data.</text>
</comment>
<accession>A0A1Y3AMB2</accession>
<dbReference type="EMBL" id="MUJZ01069771">
    <property type="protein sequence ID" value="OTF69570.1"/>
    <property type="molecule type" value="Genomic_DNA"/>
</dbReference>
<gene>
    <name evidence="6" type="ORF">BLA29_001323</name>
</gene>
<dbReference type="SMART" id="SM00355">
    <property type="entry name" value="ZnF_C2H2"/>
    <property type="match status" value="4"/>
</dbReference>
<sequence length="370" mass="45335">MDDHGKIICFICNKELKEHCDDLFEEFFRSYEQHMLNNHLIVIPKFESVDEFFDFLQHCHSLDQLQSEDRCTQFMFKKFDKIVNYFLIDPQQMNETTIKNIVEKHFLQKILNEAQKQRNDDSFSRMCLFCRKTFNENRSQLFDHLYNDHNFFLGHPDNIVDANEFLDIIENKLKKLLCLYCEREFKNWNVLKEHMRKKGHKTLNHNNREYDRFYLINYLCNDKHWKQIKKENDFYIDNTNDDWNDWIADDDDDGKLDCLCFFCPYKNKFDNIRQHLMDEHDFNFDQILSIDDFYDRIMIINFIRKNMLTNQCYYCRDTFANKQYLIEHLGNTEHMTKLPAKEFYHSPEYYFPALDDDCLLMFLDDCCDDN</sequence>
<keyword evidence="7" id="KW-1185">Reference proteome</keyword>
<dbReference type="InterPro" id="IPR041661">
    <property type="entry name" value="ZN622/Rei1/Reh1_Znf-C2H2"/>
</dbReference>
<dbReference type="InterPro" id="IPR040048">
    <property type="entry name" value="ZNF277"/>
</dbReference>
<keyword evidence="3" id="KW-0862">Zinc</keyword>
<keyword evidence="2" id="KW-0863">Zinc-finger</keyword>
<dbReference type="InterPro" id="IPR036236">
    <property type="entry name" value="Znf_C2H2_sf"/>
</dbReference>
<keyword evidence="1" id="KW-0479">Metal-binding</keyword>
<organism evidence="6 7">
    <name type="scientific">Euroglyphus maynei</name>
    <name type="common">Mayne's house dust mite</name>
    <dbReference type="NCBI Taxonomy" id="6958"/>
    <lineage>
        <taxon>Eukaryota</taxon>
        <taxon>Metazoa</taxon>
        <taxon>Ecdysozoa</taxon>
        <taxon>Arthropoda</taxon>
        <taxon>Chelicerata</taxon>
        <taxon>Arachnida</taxon>
        <taxon>Acari</taxon>
        <taxon>Acariformes</taxon>
        <taxon>Sarcoptiformes</taxon>
        <taxon>Astigmata</taxon>
        <taxon>Psoroptidia</taxon>
        <taxon>Analgoidea</taxon>
        <taxon>Pyroglyphidae</taxon>
        <taxon>Pyroglyphinae</taxon>
        <taxon>Euroglyphus</taxon>
    </lineage>
</organism>
<dbReference type="PANTHER" id="PTHR13267">
    <property type="entry name" value="ZINC FINGER PROTEIN 277"/>
    <property type="match status" value="1"/>
</dbReference>
<dbReference type="OrthoDB" id="278606at2759"/>
<dbReference type="PROSITE" id="PS00028">
    <property type="entry name" value="ZINC_FINGER_C2H2_1"/>
    <property type="match status" value="2"/>
</dbReference>
<evidence type="ECO:0000256" key="4">
    <source>
        <dbReference type="ARBA" id="ARBA00034119"/>
    </source>
</evidence>
<evidence type="ECO:0000259" key="5">
    <source>
        <dbReference type="PROSITE" id="PS00028"/>
    </source>
</evidence>
<name>A0A1Y3AMB2_EURMA</name>
<dbReference type="Gene3D" id="3.30.160.60">
    <property type="entry name" value="Classic Zinc Finger"/>
    <property type="match status" value="1"/>
</dbReference>
<dbReference type="Pfam" id="PF12756">
    <property type="entry name" value="zf-C2H2_2"/>
    <property type="match status" value="2"/>
</dbReference>
<dbReference type="InterPro" id="IPR013087">
    <property type="entry name" value="Znf_C2H2_type"/>
</dbReference>
<dbReference type="AlphaFoldDB" id="A0A1Y3AMB2"/>
<comment type="similarity">
    <text evidence="4">Belongs to the ZNF277 family.</text>
</comment>
<dbReference type="Proteomes" id="UP000194236">
    <property type="component" value="Unassembled WGS sequence"/>
</dbReference>
<dbReference type="SUPFAM" id="SSF57667">
    <property type="entry name" value="beta-beta-alpha zinc fingers"/>
    <property type="match status" value="2"/>
</dbReference>
<reference evidence="6 7" key="1">
    <citation type="submission" date="2017-03" db="EMBL/GenBank/DDBJ databases">
        <title>Genome Survey of Euroglyphus maynei.</title>
        <authorList>
            <person name="Arlian L.G."/>
            <person name="Morgan M.S."/>
            <person name="Rider S.D."/>
        </authorList>
    </citation>
    <scope>NUCLEOTIDE SEQUENCE [LARGE SCALE GENOMIC DNA]</scope>
    <source>
        <strain evidence="6">Arlian Lab</strain>
        <tissue evidence="6">Whole body</tissue>
    </source>
</reference>
<feature type="domain" description="C2H2-type" evidence="5">
    <location>
        <begin position="312"/>
        <end position="334"/>
    </location>
</feature>
<evidence type="ECO:0000313" key="7">
    <source>
        <dbReference type="Proteomes" id="UP000194236"/>
    </source>
</evidence>
<dbReference type="PANTHER" id="PTHR13267:SF3">
    <property type="entry name" value="ZINC FINGER PROTEIN 277"/>
    <property type="match status" value="1"/>
</dbReference>
<evidence type="ECO:0000256" key="3">
    <source>
        <dbReference type="ARBA" id="ARBA00022833"/>
    </source>
</evidence>
<evidence type="ECO:0000256" key="2">
    <source>
        <dbReference type="ARBA" id="ARBA00022771"/>
    </source>
</evidence>
<protein>
    <submittedName>
        <fullName evidence="6">Zinc finger protein 277-like protein</fullName>
    </submittedName>
</protein>
<feature type="domain" description="C2H2-type" evidence="5">
    <location>
        <begin position="178"/>
        <end position="200"/>
    </location>
</feature>
<evidence type="ECO:0000313" key="6">
    <source>
        <dbReference type="EMBL" id="OTF69570.1"/>
    </source>
</evidence>